<dbReference type="EC" id="3.4.21.102" evidence="9"/>
<dbReference type="Pfam" id="PF00595">
    <property type="entry name" value="PDZ"/>
    <property type="match status" value="1"/>
</dbReference>
<dbReference type="Pfam" id="PF03572">
    <property type="entry name" value="Peptidase_S41"/>
    <property type="match status" value="1"/>
</dbReference>
<dbReference type="CDD" id="cd06782">
    <property type="entry name" value="cpPDZ_CPP-like"/>
    <property type="match status" value="1"/>
</dbReference>
<gene>
    <name evidence="9" type="ORF">V7V80_17365</name>
</gene>
<keyword evidence="3 5" id="KW-0378">Hydrolase</keyword>
<protein>
    <submittedName>
        <fullName evidence="9">Carboxy terminal-processing peptidase</fullName>
        <ecNumber evidence="9">3.4.21.102</ecNumber>
    </submittedName>
</protein>
<organism evidence="9 10">
    <name type="scientific">Pseudomonas kermanshahensis</name>
    <dbReference type="NCBI Taxonomy" id="2745482"/>
    <lineage>
        <taxon>Bacteria</taxon>
        <taxon>Pseudomonadati</taxon>
        <taxon>Pseudomonadota</taxon>
        <taxon>Gammaproteobacteria</taxon>
        <taxon>Pseudomonadales</taxon>
        <taxon>Pseudomonadaceae</taxon>
        <taxon>Pseudomonas</taxon>
    </lineage>
</organism>
<evidence type="ECO:0000256" key="3">
    <source>
        <dbReference type="ARBA" id="ARBA00022801"/>
    </source>
</evidence>
<evidence type="ECO:0000256" key="1">
    <source>
        <dbReference type="ARBA" id="ARBA00009179"/>
    </source>
</evidence>
<feature type="region of interest" description="Disordered" evidence="6">
    <location>
        <begin position="638"/>
        <end position="672"/>
    </location>
</feature>
<dbReference type="InterPro" id="IPR036034">
    <property type="entry name" value="PDZ_sf"/>
</dbReference>
<feature type="chain" id="PRO_5046041723" evidence="7">
    <location>
        <begin position="28"/>
        <end position="693"/>
    </location>
</feature>
<dbReference type="InterPro" id="IPR004447">
    <property type="entry name" value="Peptidase_S41A"/>
</dbReference>
<dbReference type="Gene3D" id="3.30.750.44">
    <property type="match status" value="1"/>
</dbReference>
<dbReference type="RefSeq" id="WP_186702990.1">
    <property type="nucleotide sequence ID" value="NZ_JABWRY020000001.1"/>
</dbReference>
<evidence type="ECO:0000313" key="10">
    <source>
        <dbReference type="Proteomes" id="UP001377692"/>
    </source>
</evidence>
<evidence type="ECO:0000313" key="9">
    <source>
        <dbReference type="EMBL" id="MEJ5906454.1"/>
    </source>
</evidence>
<evidence type="ECO:0000256" key="2">
    <source>
        <dbReference type="ARBA" id="ARBA00022670"/>
    </source>
</evidence>
<dbReference type="Pfam" id="PF11818">
    <property type="entry name" value="DUF3340"/>
    <property type="match status" value="1"/>
</dbReference>
<dbReference type="SUPFAM" id="SSF52096">
    <property type="entry name" value="ClpP/crotonase"/>
    <property type="match status" value="1"/>
</dbReference>
<dbReference type="Pfam" id="PF17804">
    <property type="entry name" value="TSP_NTD"/>
    <property type="match status" value="1"/>
</dbReference>
<dbReference type="Proteomes" id="UP001377692">
    <property type="component" value="Unassembled WGS sequence"/>
</dbReference>
<comment type="similarity">
    <text evidence="1 5">Belongs to the peptidase S41A family.</text>
</comment>
<dbReference type="PROSITE" id="PS50106">
    <property type="entry name" value="PDZ"/>
    <property type="match status" value="1"/>
</dbReference>
<keyword evidence="4 5" id="KW-0720">Serine protease</keyword>
<dbReference type="InterPro" id="IPR040573">
    <property type="entry name" value="TSP_N"/>
</dbReference>
<reference evidence="9 10" key="1">
    <citation type="submission" date="2024-02" db="EMBL/GenBank/DDBJ databases">
        <title>Identification of pathogenicity and growth-promoting functions of Pseudomonas putida variants.</title>
        <authorList>
            <person name="Sun J."/>
        </authorList>
    </citation>
    <scope>NUCLEOTIDE SEQUENCE [LARGE SCALE GENOMIC DNA]</scope>
    <source>
        <strain evidence="9 10">A04</strain>
    </source>
</reference>
<dbReference type="InterPro" id="IPR005151">
    <property type="entry name" value="Tail-specific_protease"/>
</dbReference>
<dbReference type="SMART" id="SM00245">
    <property type="entry name" value="TSPc"/>
    <property type="match status" value="1"/>
</dbReference>
<feature type="signal peptide" evidence="7">
    <location>
        <begin position="1"/>
        <end position="27"/>
    </location>
</feature>
<accession>A0ABU8R9A2</accession>
<evidence type="ECO:0000259" key="8">
    <source>
        <dbReference type="PROSITE" id="PS50106"/>
    </source>
</evidence>
<dbReference type="CDD" id="cd07560">
    <property type="entry name" value="Peptidase_S41_CPP"/>
    <property type="match status" value="1"/>
</dbReference>
<keyword evidence="2 5" id="KW-0645">Protease</keyword>
<dbReference type="EMBL" id="JBBHLD010000016">
    <property type="protein sequence ID" value="MEJ5906454.1"/>
    <property type="molecule type" value="Genomic_DNA"/>
</dbReference>
<evidence type="ECO:0000256" key="7">
    <source>
        <dbReference type="SAM" id="SignalP"/>
    </source>
</evidence>
<comment type="caution">
    <text evidence="9">The sequence shown here is derived from an EMBL/GenBank/DDBJ whole genome shotgun (WGS) entry which is preliminary data.</text>
</comment>
<dbReference type="InterPro" id="IPR020992">
    <property type="entry name" value="Tail_Prtase_C"/>
</dbReference>
<dbReference type="SUPFAM" id="SSF50156">
    <property type="entry name" value="PDZ domain-like"/>
    <property type="match status" value="1"/>
</dbReference>
<keyword evidence="10" id="KW-1185">Reference proteome</keyword>
<evidence type="ECO:0000256" key="4">
    <source>
        <dbReference type="ARBA" id="ARBA00022825"/>
    </source>
</evidence>
<dbReference type="Gene3D" id="2.30.42.10">
    <property type="match status" value="1"/>
</dbReference>
<dbReference type="SMART" id="SM00228">
    <property type="entry name" value="PDZ"/>
    <property type="match status" value="1"/>
</dbReference>
<evidence type="ECO:0000256" key="6">
    <source>
        <dbReference type="SAM" id="MobiDB-lite"/>
    </source>
</evidence>
<feature type="compositionally biased region" description="Basic and acidic residues" evidence="6">
    <location>
        <begin position="638"/>
        <end position="654"/>
    </location>
</feature>
<dbReference type="PANTHER" id="PTHR32060:SF22">
    <property type="entry name" value="CARBOXYL-TERMINAL-PROCESSING PEPTIDASE 3, CHLOROPLASTIC"/>
    <property type="match status" value="1"/>
</dbReference>
<proteinExistence type="inferred from homology"/>
<dbReference type="InterPro" id="IPR029045">
    <property type="entry name" value="ClpP/crotonase-like_dom_sf"/>
</dbReference>
<dbReference type="PANTHER" id="PTHR32060">
    <property type="entry name" value="TAIL-SPECIFIC PROTEASE"/>
    <property type="match status" value="1"/>
</dbReference>
<evidence type="ECO:0000256" key="5">
    <source>
        <dbReference type="RuleBase" id="RU004404"/>
    </source>
</evidence>
<dbReference type="InterPro" id="IPR001478">
    <property type="entry name" value="PDZ"/>
</dbReference>
<feature type="domain" description="PDZ" evidence="8">
    <location>
        <begin position="240"/>
        <end position="316"/>
    </location>
</feature>
<keyword evidence="7" id="KW-0732">Signal</keyword>
<dbReference type="GO" id="GO:0004252">
    <property type="term" value="F:serine-type endopeptidase activity"/>
    <property type="evidence" value="ECO:0007669"/>
    <property type="project" value="UniProtKB-EC"/>
</dbReference>
<dbReference type="Gene3D" id="3.90.226.10">
    <property type="entry name" value="2-enoyl-CoA Hydratase, Chain A, domain 1"/>
    <property type="match status" value="1"/>
</dbReference>
<sequence>MKHFLPSTALALMIGLGSLTLGGNAAAANKWDSLQPDRDEIVASLNVVELLKRHHYSKPPLDDARSVIIYDSYIKLLDPARSYFTAADIAEFDKWKTQFDDFLKSGNLDPGFTIYKRYLDRVKQRLDFALAELNKGVDKIDFTTKETLLIDRKDAPWMKNQAELDDLWRKRVKDEVLRQKIAGKEPKQIQETLTKRYKNQLARLDQTRAEDIFQAYINTFAQSYDPHTNYLSPDNAENFDINMSLSLEGIGAVLQSDNDQVKIVRLVPAGPAAKTKQVAPADKIIGVAQGNKEMVDVVGWRLDEVVKLIRGPKGSVVRLEIIPASNAPSDQTSKIVSITREAVKLEEQAAKKSVLKLKQDGRDYKLGIIEIPAFYLDFKAYRAGDPEYKSTTRDVKKLLTELQKEKVDGVVIDLRNNGGGSLQEATELTSLFIDKGPTVLVRNSDGRVDVLEDENPGAFYKGPLALLVNRLSASASEIFAGAMQDYHRALIVGGQTFGKGTVQTIQPLNHGELKLTLAKFYRVSGQSTQHQGVLPDIDYPSIIDTKEIGESALPEAMPWDTIRPVVKPAADPFKPYLTQLKAQHEARSVKDAEFTYIRDRLALAQKLMNEKTVSLNEQERRARHDEIEGKQLALENIRRKAKGEEPLKELKKEDEDALPAEDENTKPEDDAYLSETGRILLDYLSASSQVAKH</sequence>
<name>A0ABU8R9A2_9PSED</name>
<dbReference type="NCBIfam" id="TIGR00225">
    <property type="entry name" value="prc"/>
    <property type="match status" value="1"/>
</dbReference>